<keyword evidence="10" id="KW-0325">Glycoprotein</keyword>
<evidence type="ECO:0000256" key="2">
    <source>
        <dbReference type="ARBA" id="ARBA00004308"/>
    </source>
</evidence>
<dbReference type="PRINTS" id="PR00261">
    <property type="entry name" value="LDLRECEPTOR"/>
</dbReference>
<keyword evidence="9" id="KW-0675">Receptor</keyword>
<dbReference type="GO" id="GO:0016324">
    <property type="term" value="C:apical plasma membrane"/>
    <property type="evidence" value="ECO:0007669"/>
    <property type="project" value="TreeGrafter"/>
</dbReference>
<reference evidence="13 14" key="1">
    <citation type="submission" date="2020-06" db="EMBL/GenBank/DDBJ databases">
        <authorList>
            <consortium name="Wellcome Sanger Institute Data Sharing"/>
        </authorList>
    </citation>
    <scope>NUCLEOTIDE SEQUENCE [LARGE SCALE GENOMIC DNA]</scope>
</reference>
<dbReference type="AlphaFoldDB" id="A0AAY4CL19"/>
<reference evidence="13" key="2">
    <citation type="submission" date="2025-08" db="UniProtKB">
        <authorList>
            <consortium name="Ensembl"/>
        </authorList>
    </citation>
    <scope>IDENTIFICATION</scope>
</reference>
<feature type="disulfide bond" evidence="11">
    <location>
        <begin position="117"/>
        <end position="129"/>
    </location>
</feature>
<evidence type="ECO:0000256" key="4">
    <source>
        <dbReference type="ARBA" id="ARBA00022729"/>
    </source>
</evidence>
<dbReference type="CDD" id="cd00112">
    <property type="entry name" value="LDLa"/>
    <property type="match status" value="4"/>
</dbReference>
<dbReference type="GO" id="GO:0042562">
    <property type="term" value="F:hormone binding"/>
    <property type="evidence" value="ECO:0007669"/>
    <property type="project" value="TreeGrafter"/>
</dbReference>
<evidence type="ECO:0000256" key="11">
    <source>
        <dbReference type="PROSITE-ProRule" id="PRU00124"/>
    </source>
</evidence>
<dbReference type="GO" id="GO:0043235">
    <property type="term" value="C:receptor complex"/>
    <property type="evidence" value="ECO:0007669"/>
    <property type="project" value="TreeGrafter"/>
</dbReference>
<feature type="signal peptide" evidence="12">
    <location>
        <begin position="1"/>
        <end position="23"/>
    </location>
</feature>
<evidence type="ECO:0000256" key="3">
    <source>
        <dbReference type="ARBA" id="ARBA00022692"/>
    </source>
</evidence>
<dbReference type="FunFam" id="4.10.400.10:FF:000045">
    <property type="entry name" value="Low-density lipoprotein receptor-related protein 2"/>
    <property type="match status" value="1"/>
</dbReference>
<keyword evidence="6" id="KW-1133">Transmembrane helix</keyword>
<feature type="disulfide bond" evidence="11">
    <location>
        <begin position="96"/>
        <end position="111"/>
    </location>
</feature>
<evidence type="ECO:0000256" key="6">
    <source>
        <dbReference type="ARBA" id="ARBA00022989"/>
    </source>
</evidence>
<keyword evidence="5" id="KW-0677">Repeat</keyword>
<feature type="disulfide bond" evidence="11">
    <location>
        <begin position="55"/>
        <end position="70"/>
    </location>
</feature>
<comment type="caution">
    <text evidence="11">Lacks conserved residue(s) required for the propagation of feature annotation.</text>
</comment>
<evidence type="ECO:0000313" key="13">
    <source>
        <dbReference type="Ensembl" id="ENSDCDP00010033344.1"/>
    </source>
</evidence>
<dbReference type="PROSITE" id="PS01209">
    <property type="entry name" value="LDLRA_1"/>
    <property type="match status" value="2"/>
</dbReference>
<dbReference type="GeneTree" id="ENSGT00940000162544"/>
<dbReference type="Pfam" id="PF00057">
    <property type="entry name" value="Ldl_recept_a"/>
    <property type="match status" value="4"/>
</dbReference>
<proteinExistence type="predicted"/>
<reference evidence="13" key="3">
    <citation type="submission" date="2025-09" db="UniProtKB">
        <authorList>
            <consortium name="Ensembl"/>
        </authorList>
    </citation>
    <scope>IDENTIFICATION</scope>
</reference>
<dbReference type="SUPFAM" id="SSF57424">
    <property type="entry name" value="LDL receptor-like module"/>
    <property type="match status" value="4"/>
</dbReference>
<dbReference type="Ensembl" id="ENSDCDT00010041355.1">
    <property type="protein sequence ID" value="ENSDCDP00010033344.1"/>
    <property type="gene ID" value="ENSDCDG00010021300.1"/>
</dbReference>
<keyword evidence="8 11" id="KW-1015">Disulfide bond</keyword>
<evidence type="ECO:0000256" key="5">
    <source>
        <dbReference type="ARBA" id="ARBA00022737"/>
    </source>
</evidence>
<feature type="disulfide bond" evidence="11">
    <location>
        <begin position="84"/>
        <end position="102"/>
    </location>
</feature>
<dbReference type="InterPro" id="IPR051221">
    <property type="entry name" value="LDLR-related"/>
</dbReference>
<evidence type="ECO:0000256" key="7">
    <source>
        <dbReference type="ARBA" id="ARBA00023136"/>
    </source>
</evidence>
<accession>A0AAY4CL19</accession>
<evidence type="ECO:0000256" key="1">
    <source>
        <dbReference type="ARBA" id="ARBA00004167"/>
    </source>
</evidence>
<sequence>MYLLRVLCPVAGLLVCALGPGDGAVASRQRAPPRCRLGTKPCRDGTGCVLYSHVCDREADCDDGSDEEDCPEPSDICSSSEFRCTNGQCVSMSVRCDGHTDCRDHSDEEGCAKPPPCSSKHRCPHSHECLLADWFCDGEEDCRDGTDEKVKEWRTLSLQGRSLCFTFYSLYQTPLATYQSDLQSVVTGTVSLEQLRVKCLAQGHNGSKWDLNLGLLVDRQVCYPLGYYHLCFGQNPDFFPPEPLNRESTCQDIDHMTETDITADMTFDSTRYINNLVYLFQNCKKVHLECGEFQLTCASRTQCIPKIWKCDGTSDCADGSDEAGCKLAFQRNANDP</sequence>
<evidence type="ECO:0000256" key="10">
    <source>
        <dbReference type="ARBA" id="ARBA00023180"/>
    </source>
</evidence>
<evidence type="ECO:0000256" key="12">
    <source>
        <dbReference type="SAM" id="SignalP"/>
    </source>
</evidence>
<dbReference type="SMART" id="SM00192">
    <property type="entry name" value="LDLa"/>
    <property type="match status" value="4"/>
</dbReference>
<feature type="chain" id="PRO_5044318371" evidence="12">
    <location>
        <begin position="24"/>
        <end position="336"/>
    </location>
</feature>
<dbReference type="GO" id="GO:0006898">
    <property type="term" value="P:receptor-mediated endocytosis"/>
    <property type="evidence" value="ECO:0007669"/>
    <property type="project" value="TreeGrafter"/>
</dbReference>
<protein>
    <submittedName>
        <fullName evidence="13">Uncharacterized protein</fullName>
    </submittedName>
</protein>
<dbReference type="PROSITE" id="PS50068">
    <property type="entry name" value="LDLRA_2"/>
    <property type="match status" value="4"/>
</dbReference>
<keyword evidence="14" id="KW-1185">Reference proteome</keyword>
<evidence type="ECO:0000256" key="9">
    <source>
        <dbReference type="ARBA" id="ARBA00023170"/>
    </source>
</evidence>
<evidence type="ECO:0000313" key="14">
    <source>
        <dbReference type="Proteomes" id="UP000694580"/>
    </source>
</evidence>
<name>A0AAY4CL19_9TELE</name>
<dbReference type="InterPro" id="IPR036055">
    <property type="entry name" value="LDL_receptor-like_sf"/>
</dbReference>
<comment type="subcellular location">
    <subcellularLocation>
        <location evidence="2">Endomembrane system</location>
    </subcellularLocation>
    <subcellularLocation>
        <location evidence="1">Membrane</location>
        <topology evidence="1">Single-pass membrane protein</topology>
    </subcellularLocation>
</comment>
<dbReference type="PANTHER" id="PTHR22722">
    <property type="entry name" value="LOW-DENSITY LIPOPROTEIN RECEPTOR-RELATED PROTEIN 2-RELATED"/>
    <property type="match status" value="1"/>
</dbReference>
<dbReference type="InterPro" id="IPR002172">
    <property type="entry name" value="LDrepeatLR_classA_rpt"/>
</dbReference>
<dbReference type="InterPro" id="IPR023415">
    <property type="entry name" value="LDLR_class-A_CS"/>
</dbReference>
<dbReference type="PANTHER" id="PTHR22722:SF12">
    <property type="entry name" value="EGF-LIKE DOMAIN-CONTAINING PROTEIN"/>
    <property type="match status" value="1"/>
</dbReference>
<keyword evidence="7" id="KW-0472">Membrane</keyword>
<keyword evidence="3" id="KW-0812">Transmembrane</keyword>
<feature type="disulfide bond" evidence="11">
    <location>
        <begin position="77"/>
        <end position="89"/>
    </location>
</feature>
<dbReference type="Proteomes" id="UP000694580">
    <property type="component" value="Chromosome 11"/>
</dbReference>
<organism evidence="13 14">
    <name type="scientific">Denticeps clupeoides</name>
    <name type="common">denticle herring</name>
    <dbReference type="NCBI Taxonomy" id="299321"/>
    <lineage>
        <taxon>Eukaryota</taxon>
        <taxon>Metazoa</taxon>
        <taxon>Chordata</taxon>
        <taxon>Craniata</taxon>
        <taxon>Vertebrata</taxon>
        <taxon>Euteleostomi</taxon>
        <taxon>Actinopterygii</taxon>
        <taxon>Neopterygii</taxon>
        <taxon>Teleostei</taxon>
        <taxon>Clupei</taxon>
        <taxon>Clupeiformes</taxon>
        <taxon>Denticipitoidei</taxon>
        <taxon>Denticipitidae</taxon>
        <taxon>Denticeps</taxon>
    </lineage>
</organism>
<evidence type="ECO:0000256" key="8">
    <source>
        <dbReference type="ARBA" id="ARBA00023157"/>
    </source>
</evidence>
<feature type="disulfide bond" evidence="11">
    <location>
        <begin position="310"/>
        <end position="325"/>
    </location>
</feature>
<dbReference type="GO" id="GO:0012505">
    <property type="term" value="C:endomembrane system"/>
    <property type="evidence" value="ECO:0007669"/>
    <property type="project" value="UniProtKB-SubCell"/>
</dbReference>
<dbReference type="FunFam" id="4.10.400.10:FF:000034">
    <property type="entry name" value="Low-density lipoprotein receptor-related protein 2"/>
    <property type="match status" value="1"/>
</dbReference>
<keyword evidence="4 12" id="KW-0732">Signal</keyword>
<dbReference type="Gene3D" id="4.10.400.10">
    <property type="entry name" value="Low-density Lipoprotein Receptor"/>
    <property type="match status" value="4"/>
</dbReference>